<feature type="chain" id="PRO_5016942901" description="CsgH-like domain-containing protein" evidence="1">
    <location>
        <begin position="25"/>
        <end position="128"/>
    </location>
</feature>
<proteinExistence type="predicted"/>
<dbReference type="Gene3D" id="2.60.40.2420">
    <property type="match status" value="1"/>
</dbReference>
<organism evidence="3 4">
    <name type="scientific">Pelagibacterium lacus</name>
    <dbReference type="NCBI Taxonomy" id="2282655"/>
    <lineage>
        <taxon>Bacteria</taxon>
        <taxon>Pseudomonadati</taxon>
        <taxon>Pseudomonadota</taxon>
        <taxon>Alphaproteobacteria</taxon>
        <taxon>Hyphomicrobiales</taxon>
        <taxon>Devosiaceae</taxon>
        <taxon>Pelagibacterium</taxon>
    </lineage>
</organism>
<accession>A0A369W839</accession>
<evidence type="ECO:0000259" key="2">
    <source>
        <dbReference type="Pfam" id="PF21112"/>
    </source>
</evidence>
<dbReference type="AlphaFoldDB" id="A0A369W839"/>
<dbReference type="InterPro" id="IPR048632">
    <property type="entry name" value="CsgH-like"/>
</dbReference>
<dbReference type="InterPro" id="IPR047726">
    <property type="entry name" value="CsgH_dom"/>
</dbReference>
<name>A0A369W839_9HYPH</name>
<dbReference type="Proteomes" id="UP000253759">
    <property type="component" value="Unassembled WGS sequence"/>
</dbReference>
<reference evidence="4" key="1">
    <citation type="submission" date="2018-07" db="EMBL/GenBank/DDBJ databases">
        <authorList>
            <person name="Liu B.-T."/>
            <person name="Du Z."/>
        </authorList>
    </citation>
    <scope>NUCLEOTIDE SEQUENCE [LARGE SCALE GENOMIC DNA]</scope>
    <source>
        <strain evidence="4">XYN52</strain>
    </source>
</reference>
<dbReference type="OrthoDB" id="7950928at2"/>
<protein>
    <recommendedName>
        <fullName evidence="2">CsgH-like domain-containing protein</fullName>
    </recommendedName>
</protein>
<keyword evidence="4" id="KW-1185">Reference proteome</keyword>
<evidence type="ECO:0000256" key="1">
    <source>
        <dbReference type="SAM" id="SignalP"/>
    </source>
</evidence>
<comment type="caution">
    <text evidence="3">The sequence shown here is derived from an EMBL/GenBank/DDBJ whole genome shotgun (WGS) entry which is preliminary data.</text>
</comment>
<gene>
    <name evidence="3" type="ORF">DVH29_06345</name>
</gene>
<evidence type="ECO:0000313" key="3">
    <source>
        <dbReference type="EMBL" id="RDE09422.1"/>
    </source>
</evidence>
<sequence length="128" mass="12071">MVRSILFGGLVALGALALAGAAAASGASGPGGGLVCGIDTSTERGLITISGVAHSPIALSGQYSLALESRGSGGSANISQGGAFALDPGAVGTLGEVTVNAGASVTIAFTITSQGRQVDCSAPIARAA</sequence>
<dbReference type="InterPro" id="IPR053722">
    <property type="entry name" value="Curli_assembly_CsgC/AgfC"/>
</dbReference>
<dbReference type="Pfam" id="PF21112">
    <property type="entry name" value="CsgH"/>
    <property type="match status" value="1"/>
</dbReference>
<dbReference type="EMBL" id="QQNH01000006">
    <property type="protein sequence ID" value="RDE09422.1"/>
    <property type="molecule type" value="Genomic_DNA"/>
</dbReference>
<keyword evidence="1" id="KW-0732">Signal</keyword>
<feature type="domain" description="CsgH-like" evidence="2">
    <location>
        <begin position="35"/>
        <end position="120"/>
    </location>
</feature>
<evidence type="ECO:0000313" key="4">
    <source>
        <dbReference type="Proteomes" id="UP000253759"/>
    </source>
</evidence>
<feature type="signal peptide" evidence="1">
    <location>
        <begin position="1"/>
        <end position="24"/>
    </location>
</feature>
<dbReference type="RefSeq" id="WP_114645330.1">
    <property type="nucleotide sequence ID" value="NZ_QQNH01000006.1"/>
</dbReference>
<dbReference type="NCBIfam" id="NF041112">
    <property type="entry name" value="chap_CsgH_alph"/>
    <property type="match status" value="1"/>
</dbReference>